<dbReference type="PIRSF" id="PIRSF004553">
    <property type="entry name" value="CHP00095"/>
    <property type="match status" value="1"/>
</dbReference>
<dbReference type="CDD" id="cd02440">
    <property type="entry name" value="AdoMet_MTases"/>
    <property type="match status" value="1"/>
</dbReference>
<gene>
    <name evidence="9" type="primary">rsmD</name>
    <name evidence="9" type="ORF">EVB03_05780</name>
</gene>
<dbReference type="SUPFAM" id="SSF53335">
    <property type="entry name" value="S-adenosyl-L-methionine-dependent methyltransferases"/>
    <property type="match status" value="1"/>
</dbReference>
<evidence type="ECO:0000256" key="3">
    <source>
        <dbReference type="ARBA" id="ARBA00012141"/>
    </source>
</evidence>
<dbReference type="NCBIfam" id="TIGR00095">
    <property type="entry name" value="16S rRNA (guanine(966)-N(2))-methyltransferase RsmD"/>
    <property type="match status" value="1"/>
</dbReference>
<keyword evidence="8" id="KW-0949">S-adenosyl-L-methionine</keyword>
<evidence type="ECO:0000313" key="9">
    <source>
        <dbReference type="EMBL" id="RZO20106.1"/>
    </source>
</evidence>
<dbReference type="EMBL" id="SHBP01000006">
    <property type="protein sequence ID" value="RZO20106.1"/>
    <property type="molecule type" value="Genomic_DNA"/>
</dbReference>
<keyword evidence="8" id="KW-0698">rRNA processing</keyword>
<reference evidence="9 10" key="1">
    <citation type="submission" date="2019-02" db="EMBL/GenBank/DDBJ databases">
        <title>Prokaryotic population dynamics and viral predation in marine succession experiment using metagenomics: the confinement effect.</title>
        <authorList>
            <person name="Haro-Moreno J.M."/>
            <person name="Rodriguez-Valera F."/>
            <person name="Lopez-Perez M."/>
        </authorList>
    </citation>
    <scope>NUCLEOTIDE SEQUENCE [LARGE SCALE GENOMIC DNA]</scope>
    <source>
        <strain evidence="9">MED-G170</strain>
    </source>
</reference>
<evidence type="ECO:0000256" key="1">
    <source>
        <dbReference type="ARBA" id="ARBA00002649"/>
    </source>
</evidence>
<comment type="catalytic activity">
    <reaction evidence="7 8">
        <text>guanosine(966) in 16S rRNA + S-adenosyl-L-methionine = N(2)-methylguanosine(966) in 16S rRNA + S-adenosyl-L-homocysteine + H(+)</text>
        <dbReference type="Rhea" id="RHEA:23548"/>
        <dbReference type="Rhea" id="RHEA-COMP:10211"/>
        <dbReference type="Rhea" id="RHEA-COMP:10212"/>
        <dbReference type="ChEBI" id="CHEBI:15378"/>
        <dbReference type="ChEBI" id="CHEBI:57856"/>
        <dbReference type="ChEBI" id="CHEBI:59789"/>
        <dbReference type="ChEBI" id="CHEBI:74269"/>
        <dbReference type="ChEBI" id="CHEBI:74481"/>
        <dbReference type="EC" id="2.1.1.171"/>
    </reaction>
</comment>
<comment type="function">
    <text evidence="1 8">Specifically methylates the guanine in position 966 of 16S rRNA in the assembled 30S particle.</text>
</comment>
<dbReference type="PANTHER" id="PTHR43542">
    <property type="entry name" value="METHYLTRANSFERASE"/>
    <property type="match status" value="1"/>
</dbReference>
<dbReference type="InterPro" id="IPR002052">
    <property type="entry name" value="DNA_methylase_N6_adenine_CS"/>
</dbReference>
<dbReference type="EC" id="2.1.1.171" evidence="3 8"/>
<dbReference type="Proteomes" id="UP000315889">
    <property type="component" value="Unassembled WGS sequence"/>
</dbReference>
<name>A0A520MFV2_9GAMM</name>
<protein>
    <recommendedName>
        <fullName evidence="4 8">Ribosomal RNA small subunit methyltransferase D</fullName>
        <ecNumber evidence="3 8">2.1.1.171</ecNumber>
    </recommendedName>
</protein>
<evidence type="ECO:0000256" key="8">
    <source>
        <dbReference type="PIRNR" id="PIRNR004553"/>
    </source>
</evidence>
<comment type="caution">
    <text evidence="9">The sequence shown here is derived from an EMBL/GenBank/DDBJ whole genome shotgun (WGS) entry which is preliminary data.</text>
</comment>
<sequence length="199" mass="22025">MSNNKNQPKEKSGGRIRIIGGKWRSRKISFREAPGLRPTGDRIRETLFNWLGINIDGAHCLDLYAGTGILGLEALSRGASTCTALENNPTVIKQLHVNRDQLEADLSIITADSIKFLQHKNSGRVFDIVFVDPPFSKTLHTESCGLLESNGWLAPDALIYCELPAKGNLFATPPSWRIEKDKIASGVRYMLYSRIESGA</sequence>
<evidence type="ECO:0000313" key="10">
    <source>
        <dbReference type="Proteomes" id="UP000315889"/>
    </source>
</evidence>
<organism evidence="9 10">
    <name type="scientific">SAR92 clade bacterium</name>
    <dbReference type="NCBI Taxonomy" id="2315479"/>
    <lineage>
        <taxon>Bacteria</taxon>
        <taxon>Pseudomonadati</taxon>
        <taxon>Pseudomonadota</taxon>
        <taxon>Gammaproteobacteria</taxon>
        <taxon>Cellvibrionales</taxon>
        <taxon>Porticoccaceae</taxon>
        <taxon>SAR92 clade</taxon>
    </lineage>
</organism>
<dbReference type="Gene3D" id="3.40.50.150">
    <property type="entry name" value="Vaccinia Virus protein VP39"/>
    <property type="match status" value="1"/>
</dbReference>
<evidence type="ECO:0000256" key="2">
    <source>
        <dbReference type="ARBA" id="ARBA00005269"/>
    </source>
</evidence>
<dbReference type="AlphaFoldDB" id="A0A520MFV2"/>
<evidence type="ECO:0000256" key="6">
    <source>
        <dbReference type="ARBA" id="ARBA00022679"/>
    </source>
</evidence>
<keyword evidence="5 8" id="KW-0489">Methyltransferase</keyword>
<accession>A0A520MFV2</accession>
<evidence type="ECO:0000256" key="4">
    <source>
        <dbReference type="ARBA" id="ARBA00013682"/>
    </source>
</evidence>
<comment type="similarity">
    <text evidence="2 8">Belongs to the methyltransferase superfamily. RsmD family.</text>
</comment>
<evidence type="ECO:0000256" key="7">
    <source>
        <dbReference type="ARBA" id="ARBA00048326"/>
    </source>
</evidence>
<evidence type="ECO:0000256" key="5">
    <source>
        <dbReference type="ARBA" id="ARBA00022603"/>
    </source>
</evidence>
<dbReference type="Pfam" id="PF03602">
    <property type="entry name" value="Cons_hypoth95"/>
    <property type="match status" value="1"/>
</dbReference>
<dbReference type="PROSITE" id="PS00092">
    <property type="entry name" value="N6_MTASE"/>
    <property type="match status" value="1"/>
</dbReference>
<dbReference type="GO" id="GO:0052913">
    <property type="term" value="F:16S rRNA (guanine(966)-N(2))-methyltransferase activity"/>
    <property type="evidence" value="ECO:0007669"/>
    <property type="project" value="UniProtKB-EC"/>
</dbReference>
<dbReference type="InterPro" id="IPR004398">
    <property type="entry name" value="RNA_MeTrfase_RsmD"/>
</dbReference>
<keyword evidence="6 8" id="KW-0808">Transferase</keyword>
<proteinExistence type="inferred from homology"/>
<dbReference type="GO" id="GO:0003676">
    <property type="term" value="F:nucleic acid binding"/>
    <property type="evidence" value="ECO:0007669"/>
    <property type="project" value="InterPro"/>
</dbReference>
<dbReference type="PANTHER" id="PTHR43542:SF1">
    <property type="entry name" value="METHYLTRANSFERASE"/>
    <property type="match status" value="1"/>
</dbReference>
<dbReference type="InterPro" id="IPR029063">
    <property type="entry name" value="SAM-dependent_MTases_sf"/>
</dbReference>